<evidence type="ECO:0000313" key="2">
    <source>
        <dbReference type="Proteomes" id="UP000008553"/>
    </source>
</evidence>
<dbReference type="Proteomes" id="UP000008553">
    <property type="component" value="Unassembled WGS sequence"/>
</dbReference>
<proteinExistence type="predicted"/>
<reference evidence="1 2" key="1">
    <citation type="journal article" date="2002" name="Nature">
        <title>Genome sequence and comparative analysis of the model rodent malaria parasite Plasmodium yoelii yoelii.</title>
        <authorList>
            <person name="Carlton J.M."/>
            <person name="Angiuoli S.V."/>
            <person name="Suh B.B."/>
            <person name="Kooij T.W."/>
            <person name="Pertea M."/>
            <person name="Silva J.C."/>
            <person name="Ermolaeva M.D."/>
            <person name="Allen J.E."/>
            <person name="Selengut J.D."/>
            <person name="Koo H.L."/>
            <person name="Peterson J.D."/>
            <person name="Pop M."/>
            <person name="Kosack D.S."/>
            <person name="Shumway M.F."/>
            <person name="Bidwell S.L."/>
            <person name="Shallom S.J."/>
            <person name="van Aken S.E."/>
            <person name="Riedmuller S.B."/>
            <person name="Feldblyum T.V."/>
            <person name="Cho J.K."/>
            <person name="Quackenbush J."/>
            <person name="Sedegah M."/>
            <person name="Shoaibi A."/>
            <person name="Cummings L.M."/>
            <person name="Florens L."/>
            <person name="Yates J.R."/>
            <person name="Raine J.D."/>
            <person name="Sinden R.E."/>
            <person name="Harris M.A."/>
            <person name="Cunningham D.A."/>
            <person name="Preiser P.R."/>
            <person name="Bergman L.W."/>
            <person name="Vaidya A.B."/>
            <person name="van Lin L.H."/>
            <person name="Janse C.J."/>
            <person name="Waters A.P."/>
            <person name="Smith H.O."/>
            <person name="White O.R."/>
            <person name="Salzberg S.L."/>
            <person name="Venter J.C."/>
            <person name="Fraser C.M."/>
            <person name="Hoffman S.L."/>
            <person name="Gardner M.J."/>
            <person name="Carucci D.J."/>
        </authorList>
    </citation>
    <scope>NUCLEOTIDE SEQUENCE [LARGE SCALE GENOMIC DNA]</scope>
    <source>
        <strain evidence="1 2">17XNL</strain>
    </source>
</reference>
<organism evidence="1 2">
    <name type="scientific">Plasmodium yoelii yoelii</name>
    <dbReference type="NCBI Taxonomy" id="73239"/>
    <lineage>
        <taxon>Eukaryota</taxon>
        <taxon>Sar</taxon>
        <taxon>Alveolata</taxon>
        <taxon>Apicomplexa</taxon>
        <taxon>Aconoidasida</taxon>
        <taxon>Haemosporida</taxon>
        <taxon>Plasmodiidae</taxon>
        <taxon>Plasmodium</taxon>
        <taxon>Plasmodium (Vinckeia)</taxon>
    </lineage>
</organism>
<dbReference type="AlphaFoldDB" id="Q7RCU2"/>
<accession>Q7RCU2</accession>
<dbReference type="PaxDb" id="73239-Q7RCU2"/>
<keyword evidence="2" id="KW-1185">Reference proteome</keyword>
<sequence length="33" mass="3871">MNKHNTHVELCHYVGKCCNKKKLNKRSLQCALK</sequence>
<evidence type="ECO:0000313" key="1">
    <source>
        <dbReference type="EMBL" id="EAA17746.1"/>
    </source>
</evidence>
<gene>
    <name evidence="1" type="ORF">PY05685</name>
</gene>
<dbReference type="EMBL" id="AABL01001836">
    <property type="protein sequence ID" value="EAA17746.1"/>
    <property type="molecule type" value="Genomic_DNA"/>
</dbReference>
<dbReference type="InParanoid" id="Q7RCU2"/>
<comment type="caution">
    <text evidence="1">The sequence shown here is derived from an EMBL/GenBank/DDBJ whole genome shotgun (WGS) entry which is preliminary data.</text>
</comment>
<protein>
    <submittedName>
        <fullName evidence="1">Uncharacterized protein</fullName>
    </submittedName>
</protein>
<name>Q7RCU2_PLAYO</name>